<evidence type="ECO:0000256" key="3">
    <source>
        <dbReference type="ARBA" id="ARBA00023163"/>
    </source>
</evidence>
<dbReference type="PANTHER" id="PTHR30136">
    <property type="entry name" value="HELIX-TURN-HELIX TRANSCRIPTIONAL REGULATOR, ICLR FAMILY"/>
    <property type="match status" value="1"/>
</dbReference>
<dbReference type="InterPro" id="IPR050707">
    <property type="entry name" value="HTH_MetabolicPath_Reg"/>
</dbReference>
<evidence type="ECO:0000313" key="8">
    <source>
        <dbReference type="Proteomes" id="UP000776983"/>
    </source>
</evidence>
<name>A0ABS8CFN9_9BURK</name>
<dbReference type="PROSITE" id="PS51077">
    <property type="entry name" value="HTH_ICLR"/>
    <property type="match status" value="1"/>
</dbReference>
<dbReference type="Pfam" id="PF09339">
    <property type="entry name" value="HTH_IclR"/>
    <property type="match status" value="1"/>
</dbReference>
<dbReference type="Pfam" id="PF01614">
    <property type="entry name" value="IclR_C"/>
    <property type="match status" value="1"/>
</dbReference>
<organism evidence="7 8">
    <name type="scientific">Mesopusillimonas faecipullorum</name>
    <dbReference type="NCBI Taxonomy" id="2755040"/>
    <lineage>
        <taxon>Bacteria</taxon>
        <taxon>Pseudomonadati</taxon>
        <taxon>Pseudomonadota</taxon>
        <taxon>Betaproteobacteria</taxon>
        <taxon>Burkholderiales</taxon>
        <taxon>Alcaligenaceae</taxon>
        <taxon>Mesopusillimonas</taxon>
    </lineage>
</organism>
<gene>
    <name evidence="7" type="ORF">H0484_14015</name>
</gene>
<evidence type="ECO:0000313" key="7">
    <source>
        <dbReference type="EMBL" id="MCB5364859.1"/>
    </source>
</evidence>
<feature type="domain" description="HTH iclR-type" evidence="5">
    <location>
        <begin position="27"/>
        <end position="89"/>
    </location>
</feature>
<protein>
    <submittedName>
        <fullName evidence="7">IclR family transcriptional regulator</fullName>
    </submittedName>
</protein>
<dbReference type="EMBL" id="JACDXW010000010">
    <property type="protein sequence ID" value="MCB5364859.1"/>
    <property type="molecule type" value="Genomic_DNA"/>
</dbReference>
<comment type="caution">
    <text evidence="7">The sequence shown here is derived from an EMBL/GenBank/DDBJ whole genome shotgun (WGS) entry which is preliminary data.</text>
</comment>
<evidence type="ECO:0000256" key="1">
    <source>
        <dbReference type="ARBA" id="ARBA00023015"/>
    </source>
</evidence>
<dbReference type="RefSeq" id="WP_226955274.1">
    <property type="nucleotide sequence ID" value="NZ_JACDXW010000010.1"/>
</dbReference>
<keyword evidence="3" id="KW-0804">Transcription</keyword>
<evidence type="ECO:0000256" key="4">
    <source>
        <dbReference type="SAM" id="MobiDB-lite"/>
    </source>
</evidence>
<accession>A0ABS8CFN9</accession>
<dbReference type="PROSITE" id="PS51078">
    <property type="entry name" value="ICLR_ED"/>
    <property type="match status" value="1"/>
</dbReference>
<dbReference type="PANTHER" id="PTHR30136:SF8">
    <property type="entry name" value="TRANSCRIPTIONAL REGULATORY PROTEIN"/>
    <property type="match status" value="1"/>
</dbReference>
<evidence type="ECO:0000256" key="2">
    <source>
        <dbReference type="ARBA" id="ARBA00023125"/>
    </source>
</evidence>
<reference evidence="7 8" key="1">
    <citation type="submission" date="2020-07" db="EMBL/GenBank/DDBJ databases">
        <title>Pusillimonas sp. nov., isolated from poultry manure in Taiwan.</title>
        <authorList>
            <person name="Lin S.-Y."/>
            <person name="Tang Y.-S."/>
            <person name="Young C.-C."/>
        </authorList>
    </citation>
    <scope>NUCLEOTIDE SEQUENCE [LARGE SCALE GENOMIC DNA]</scope>
    <source>
        <strain evidence="7 8">CC-YST705</strain>
    </source>
</reference>
<keyword evidence="8" id="KW-1185">Reference proteome</keyword>
<sequence>MKKGVQNKGKEVEPELDDDAQRKPRGIQSVVIGFQILDCLAQAQTALSLKELGQAVGMPPSKLRFYLVSFLELGLVKQHGEYGRYDLGPAALKLGLSALEKIDVVRLVGAELPLLAEKLGYTAALSVWGSHGPTVVDRVDGRNRTVLEIRVGSVLPLTHSATGLVYAAWMPRTTTAGMMRKEKREWKEQAANAASESDLEAQLKSIRATRLACAAGSLLAGFSAIASPVLDRAGLPAAVISVVGAMGKMSDDPNGAPAQALLELTTRLSQQIGWRDPNQAQQER</sequence>
<evidence type="ECO:0000259" key="5">
    <source>
        <dbReference type="PROSITE" id="PS51077"/>
    </source>
</evidence>
<feature type="domain" description="IclR-ED" evidence="6">
    <location>
        <begin position="90"/>
        <end position="274"/>
    </location>
</feature>
<dbReference type="Gene3D" id="3.30.450.40">
    <property type="match status" value="1"/>
</dbReference>
<dbReference type="InterPro" id="IPR014757">
    <property type="entry name" value="Tscrpt_reg_IclR_C"/>
</dbReference>
<feature type="region of interest" description="Disordered" evidence="4">
    <location>
        <begin position="1"/>
        <end position="20"/>
    </location>
</feature>
<keyword evidence="2" id="KW-0238">DNA-binding</keyword>
<dbReference type="Proteomes" id="UP000776983">
    <property type="component" value="Unassembled WGS sequence"/>
</dbReference>
<dbReference type="InterPro" id="IPR036388">
    <property type="entry name" value="WH-like_DNA-bd_sf"/>
</dbReference>
<evidence type="ECO:0000259" key="6">
    <source>
        <dbReference type="PROSITE" id="PS51078"/>
    </source>
</evidence>
<proteinExistence type="predicted"/>
<dbReference type="Gene3D" id="1.10.10.10">
    <property type="entry name" value="Winged helix-like DNA-binding domain superfamily/Winged helix DNA-binding domain"/>
    <property type="match status" value="1"/>
</dbReference>
<dbReference type="InterPro" id="IPR036390">
    <property type="entry name" value="WH_DNA-bd_sf"/>
</dbReference>
<dbReference type="InterPro" id="IPR005471">
    <property type="entry name" value="Tscrpt_reg_IclR_N"/>
</dbReference>
<dbReference type="SUPFAM" id="SSF55781">
    <property type="entry name" value="GAF domain-like"/>
    <property type="match status" value="1"/>
</dbReference>
<keyword evidence="1" id="KW-0805">Transcription regulation</keyword>
<dbReference type="SUPFAM" id="SSF46785">
    <property type="entry name" value="Winged helix' DNA-binding domain"/>
    <property type="match status" value="1"/>
</dbReference>
<dbReference type="InterPro" id="IPR029016">
    <property type="entry name" value="GAF-like_dom_sf"/>
</dbReference>
<dbReference type="SMART" id="SM00346">
    <property type="entry name" value="HTH_ICLR"/>
    <property type="match status" value="1"/>
</dbReference>